<feature type="compositionally biased region" description="Acidic residues" evidence="1">
    <location>
        <begin position="207"/>
        <end position="266"/>
    </location>
</feature>
<evidence type="ECO:0008006" key="4">
    <source>
        <dbReference type="Google" id="ProtNLM"/>
    </source>
</evidence>
<keyword evidence="3" id="KW-1185">Reference proteome</keyword>
<feature type="region of interest" description="Disordered" evidence="1">
    <location>
        <begin position="66"/>
        <end position="119"/>
    </location>
</feature>
<organism evidence="2 3">
    <name type="scientific">Cardamine amara subsp. amara</name>
    <dbReference type="NCBI Taxonomy" id="228776"/>
    <lineage>
        <taxon>Eukaryota</taxon>
        <taxon>Viridiplantae</taxon>
        <taxon>Streptophyta</taxon>
        <taxon>Embryophyta</taxon>
        <taxon>Tracheophyta</taxon>
        <taxon>Spermatophyta</taxon>
        <taxon>Magnoliopsida</taxon>
        <taxon>eudicotyledons</taxon>
        <taxon>Gunneridae</taxon>
        <taxon>Pentapetalae</taxon>
        <taxon>rosids</taxon>
        <taxon>malvids</taxon>
        <taxon>Brassicales</taxon>
        <taxon>Brassicaceae</taxon>
        <taxon>Cardamineae</taxon>
        <taxon>Cardamine</taxon>
    </lineage>
</organism>
<comment type="caution">
    <text evidence="2">The sequence shown here is derived from an EMBL/GenBank/DDBJ whole genome shotgun (WGS) entry which is preliminary data.</text>
</comment>
<dbReference type="EMBL" id="JBANAX010000248">
    <property type="protein sequence ID" value="KAL1217277.1"/>
    <property type="molecule type" value="Genomic_DNA"/>
</dbReference>
<dbReference type="InterPro" id="IPR037119">
    <property type="entry name" value="Haem_oxidase_HugZ-like_sf"/>
</dbReference>
<evidence type="ECO:0000313" key="3">
    <source>
        <dbReference type="Proteomes" id="UP001558713"/>
    </source>
</evidence>
<feature type="compositionally biased region" description="Basic and acidic residues" evidence="1">
    <location>
        <begin position="87"/>
        <end position="104"/>
    </location>
</feature>
<feature type="region of interest" description="Disordered" evidence="1">
    <location>
        <begin position="204"/>
        <end position="271"/>
    </location>
</feature>
<dbReference type="PANTHER" id="PTHR13343:SF28">
    <property type="entry name" value="PENTATRICOPEPTIDE REPEAT (PPR) SUPERFAMILY PROTEIN"/>
    <property type="match status" value="1"/>
</dbReference>
<name>A0ABD1BJC7_CARAN</name>
<dbReference type="Proteomes" id="UP001558713">
    <property type="component" value="Unassembled WGS sequence"/>
</dbReference>
<gene>
    <name evidence="2" type="ORF">V5N11_027345</name>
</gene>
<reference evidence="2 3" key="1">
    <citation type="submission" date="2024-04" db="EMBL/GenBank/DDBJ databases">
        <title>Genome assembly C_amara_ONT_v2.</title>
        <authorList>
            <person name="Yant L."/>
            <person name="Moore C."/>
            <person name="Slenker M."/>
        </authorList>
    </citation>
    <scope>NUCLEOTIDE SEQUENCE [LARGE SCALE GENOMIC DNA]</scope>
    <source>
        <tissue evidence="2">Leaf</tissue>
    </source>
</reference>
<dbReference type="SUPFAM" id="SSF50475">
    <property type="entry name" value="FMN-binding split barrel"/>
    <property type="match status" value="1"/>
</dbReference>
<protein>
    <recommendedName>
        <fullName evidence="4">Pentatricopeptide repeat superfamily protein</fullName>
    </recommendedName>
</protein>
<proteinExistence type="predicted"/>
<dbReference type="Gene3D" id="3.20.180.10">
    <property type="entry name" value="PNP-oxidase-like"/>
    <property type="match status" value="1"/>
</dbReference>
<dbReference type="PANTHER" id="PTHR13343">
    <property type="entry name" value="CREG1 PROTEIN"/>
    <property type="match status" value="1"/>
</dbReference>
<sequence length="508" mass="56790">MIESVMAVRLSTGFCSSTALLKYRPGLSSEEGGSCFHYASRRVFQPQRLNHSDRCGFLKYNSDYSTRKHSRKNRTQATAEYVDSTSDPEKQTGKSRYHPSEEIRGSLPQNAGDSRLSPAETTRTIIEVNNKGTLMLTGSIGDGVHENILWPDIPYITDQNGNLYFQVKEDEDVMQSVTSENNYVQVIVGFDTMEMIKEMELMGLSDSDFETEDDESGEDDSEEDGDEGEDDSEEEWVAVLEDEDEDEEDDDDDDDDDDDSDSDESLGDWANLETMRSCHPMFFAKRMTEVASNDSVDWMDQPSAGLAIQGLLSHILVEDYSDIQKKLADSNSTSTNGNKDAVNLEEKLEDISKEGGEESDSSQVEKTRNVVAFYKLEMIRIQLISAQGDQTEVEVEDVRKAQPDTVAHASAGIISRLEESGDELIEALKSLCWRHNGIQAEEVKLIGIDSLGFDLRLCAGAKIESLRFAFSTRATSEDNAEGQLRELLFLTTHPSNPQQPKRTSQKEC</sequence>
<accession>A0ABD1BJC7</accession>
<dbReference type="AlphaFoldDB" id="A0ABD1BJC7"/>
<evidence type="ECO:0000313" key="2">
    <source>
        <dbReference type="EMBL" id="KAL1217277.1"/>
    </source>
</evidence>
<evidence type="ECO:0000256" key="1">
    <source>
        <dbReference type="SAM" id="MobiDB-lite"/>
    </source>
</evidence>